<dbReference type="PANTHER" id="PTHR47331:SF1">
    <property type="entry name" value="GAG-LIKE PROTEIN"/>
    <property type="match status" value="1"/>
</dbReference>
<evidence type="ECO:0000259" key="5">
    <source>
        <dbReference type="PROSITE" id="PS50994"/>
    </source>
</evidence>
<dbReference type="Gene3D" id="1.10.340.70">
    <property type="match status" value="1"/>
</dbReference>
<dbReference type="InterPro" id="IPR036397">
    <property type="entry name" value="RNaseH_sf"/>
</dbReference>
<evidence type="ECO:0000256" key="1">
    <source>
        <dbReference type="PROSITE-ProRule" id="PRU00047"/>
    </source>
</evidence>
<dbReference type="EnsemblMetazoa" id="AALFPA23_008878.R12153">
    <property type="protein sequence ID" value="AALFPA23_008878.P12153"/>
    <property type="gene ID" value="AALFPA23_008878"/>
</dbReference>
<dbReference type="InterPro" id="IPR043502">
    <property type="entry name" value="DNA/RNA_pol_sf"/>
</dbReference>
<dbReference type="InterPro" id="IPR012337">
    <property type="entry name" value="RNaseH-like_sf"/>
</dbReference>
<dbReference type="PROSITE" id="PS50158">
    <property type="entry name" value="ZF_CCHC"/>
    <property type="match status" value="1"/>
</dbReference>
<evidence type="ECO:0000313" key="6">
    <source>
        <dbReference type="EnsemblMetazoa" id="AALFPA23_008878.P12153"/>
    </source>
</evidence>
<feature type="compositionally biased region" description="Basic and acidic residues" evidence="3">
    <location>
        <begin position="484"/>
        <end position="497"/>
    </location>
</feature>
<dbReference type="Pfam" id="PF03564">
    <property type="entry name" value="DUF1759"/>
    <property type="match status" value="1"/>
</dbReference>
<reference evidence="6" key="2">
    <citation type="submission" date="2025-05" db="UniProtKB">
        <authorList>
            <consortium name="EnsemblMetazoa"/>
        </authorList>
    </citation>
    <scope>IDENTIFICATION</scope>
    <source>
        <strain evidence="6">Foshan</strain>
    </source>
</reference>
<evidence type="ECO:0000313" key="7">
    <source>
        <dbReference type="Proteomes" id="UP000069940"/>
    </source>
</evidence>
<evidence type="ECO:0000256" key="2">
    <source>
        <dbReference type="SAM" id="Coils"/>
    </source>
</evidence>
<dbReference type="CDD" id="cd01644">
    <property type="entry name" value="RT_pepA17"/>
    <property type="match status" value="1"/>
</dbReference>
<reference evidence="7" key="1">
    <citation type="journal article" date="2015" name="Proc. Natl. Acad. Sci. U.S.A.">
        <title>Genome sequence of the Asian Tiger mosquito, Aedes albopictus, reveals insights into its biology, genetics, and evolution.</title>
        <authorList>
            <person name="Chen X.G."/>
            <person name="Jiang X."/>
            <person name="Gu J."/>
            <person name="Xu M."/>
            <person name="Wu Y."/>
            <person name="Deng Y."/>
            <person name="Zhang C."/>
            <person name="Bonizzoni M."/>
            <person name="Dermauw W."/>
            <person name="Vontas J."/>
            <person name="Armbruster P."/>
            <person name="Huang X."/>
            <person name="Yang Y."/>
            <person name="Zhang H."/>
            <person name="He W."/>
            <person name="Peng H."/>
            <person name="Liu Y."/>
            <person name="Wu K."/>
            <person name="Chen J."/>
            <person name="Lirakis M."/>
            <person name="Topalis P."/>
            <person name="Van Leeuwen T."/>
            <person name="Hall A.B."/>
            <person name="Jiang X."/>
            <person name="Thorpe C."/>
            <person name="Mueller R.L."/>
            <person name="Sun C."/>
            <person name="Waterhouse R.M."/>
            <person name="Yan G."/>
            <person name="Tu Z.J."/>
            <person name="Fang X."/>
            <person name="James A.A."/>
        </authorList>
    </citation>
    <scope>NUCLEOTIDE SEQUENCE [LARGE SCALE GENOMIC DNA]</scope>
    <source>
        <strain evidence="7">Foshan</strain>
    </source>
</reference>
<feature type="compositionally biased region" description="Polar residues" evidence="3">
    <location>
        <begin position="386"/>
        <end position="403"/>
    </location>
</feature>
<dbReference type="PANTHER" id="PTHR47331">
    <property type="entry name" value="PHD-TYPE DOMAIN-CONTAINING PROTEIN"/>
    <property type="match status" value="1"/>
</dbReference>
<sequence length="1825" mass="207352">MSEQKKKPRKEYSETPRVTRSVTRRNLLAELTGSSVRVEAADTEESDQCNLVNPVVNPLPRSLQLSVAYQKELDRAKKEKKEMERKMENLCERLELIKEKMFRIKEALNLDAAKNVHYLNLQLQTIQKSYDEYDLVYNEAVSLVAKDKKGEWKNDYLNFETLHAELYVLAQTKLAELQRSESSQALSLNANASEFLPRPQVVQSVPHLQVPLPTFDGKLENWHSFKCMFQTVMGRYPNESPAIKLYHLKNSLIGNAAGKIDQEVINNNDYDSAWRLLEDAYEDERLIIDTHIDALLDLPRLTRENGDEMRKLVETCTKHVDALKNQELPVEGLSEMILINLISKRLDRESRKLWESSLNRGELPSFDDLMEFLKERSRVLQKLSSYTHINQPPATTKSGQQPAASKARQTKMFVQTNKESCPCCSNSHTIYKCVDFKKLTVPERFDKVKRAGLCFNCLRPGHRTVECSSDQHCKTCSKHHHSFLHNERSDDPKKKVETAQPKNQVEAEKKEDAPPAAEQRTVSCCTQTQAVPKQVLLSTAKIVVFGSGNATTTCRALLDCCSESNIITEKLAKRLNMQLSVINPPITICGLNGMKTTVNKVVQTKVSSRDGEFTAVLDFIVTPSITELPTGKVETQNWPLPAGIELADPTFNVPDNVDVIIGAELYYDVLKKGRLKIGSDFPILAETVFGWVVSGSAKTRLPIIRQRVCHLNTTHEDVNRTLSKFWELEAGYYTSKMTAAERAVEQHFEETHSRNSEGRYVVRLPFNDRKSQLGDSYENAKRRFMRLMIGLAKDPSKQESYKQFLEEYVTLGHMQEVSHNPEQGYFLPHHAVYKEASSTTKVRVVFDASAASSTGVSLNDTQLVGPTVQSDLVTIMLRFCTYQVALTADVPKMYRQVQIHPEDRKYQRIVWLNDANEVSTFELTTVTYGCSSAPYLATKALIQLATDEAENFPAAAKVVKEDSYIDDFLTGGKSAAEVKELYRQLTAMLNRGGFGVHKFCSNSAEVLQLIPSELQEKQVDFEMSEINDTIKTLGLIWNPGQDYFVFNVPLPLLNKARPTKRTVLSEISMLFDPLGFLGPVVTTAKLLMQELWRLKLGWNDELPDEQMQLWLAFREQLDSVRQIRKKRCVIPGDATKVELLGYCDASKRAYGAVLYVRSEASDGTINIQLVCSKSRVAPLKPMTIPRLELCGALVLAQLVQKAIESLKVKFDSVTLYSDSMICLSWLKKSPAVLNEFVCNRVATIVELTQNYKWYYVRSENNPADVLSRGCSPEHLIEEELWWRAAPEQRQPRQVKNEVVPVLADEDLPELRSSKSVLATTVEKPSTNWCRVSNFERLQRAWAYVWRFIEITRSKKRNPVSNAITAGELSRATQTIFKIVQQEEFKEELKYLQSGGKRRNNLSGLAPFVDDEGFVRVGGRLKYSNIPYEGKHQLLLPERHPVVELLVRHLHEKNLHVGQNALISIIRQQYWPIKVKTTVKRITSRCYRCFKHKPSQLNQFMGQLPSHRVTPAPVFASTGVDFAGPFVLRESGRKPKFVKAYVAVFVCMAVKAVHLELCTDLRSETFLAALQRFSSRRGTPSDLYSDNATTFTGAANELADLRQLFQSQLHKDKLTEFCTTKGITWHFIPPRSPHFGGIWEAGVKAMKHLLKRVVGETRLTYEEMATFLAEAEAIMNSRPLCPLSDDPNDLQALTPSHFLIGRTGQAIPEPSYDGEKIGRLSRWQHVQYMRDHFWKRWSVDYLHTLQTRQKWKNGILDIQVGALVLLREENVPPQQWKLGRITATHPGEDKVVRVVTVKTAGSEYKRAVTRICLFPDVESNDPTGGV</sequence>
<dbReference type="SUPFAM" id="SSF53098">
    <property type="entry name" value="Ribonuclease H-like"/>
    <property type="match status" value="1"/>
</dbReference>
<keyword evidence="1" id="KW-0863">Zinc-finger</keyword>
<keyword evidence="7" id="KW-1185">Reference proteome</keyword>
<keyword evidence="1" id="KW-0479">Metal-binding</keyword>
<name>A0ABM1YGE1_AEDAL</name>
<dbReference type="Gene3D" id="3.10.10.10">
    <property type="entry name" value="HIV Type 1 Reverse Transcriptase, subunit A, domain 1"/>
    <property type="match status" value="1"/>
</dbReference>
<dbReference type="Proteomes" id="UP000069940">
    <property type="component" value="Unassembled WGS sequence"/>
</dbReference>
<dbReference type="CDD" id="cd00303">
    <property type="entry name" value="retropepsin_like"/>
    <property type="match status" value="1"/>
</dbReference>
<dbReference type="GeneID" id="134284658"/>
<feature type="coiled-coil region" evidence="2">
    <location>
        <begin position="66"/>
        <end position="100"/>
    </location>
</feature>
<feature type="region of interest" description="Disordered" evidence="3">
    <location>
        <begin position="386"/>
        <end position="410"/>
    </location>
</feature>
<dbReference type="InterPro" id="IPR005312">
    <property type="entry name" value="DUF1759"/>
</dbReference>
<dbReference type="InterPro" id="IPR001878">
    <property type="entry name" value="Znf_CCHC"/>
</dbReference>
<dbReference type="Pfam" id="PF17921">
    <property type="entry name" value="Integrase_H2C2"/>
    <property type="match status" value="1"/>
</dbReference>
<dbReference type="InterPro" id="IPR008042">
    <property type="entry name" value="Retrotrans_Pao"/>
</dbReference>
<protein>
    <recommendedName>
        <fullName evidence="8">Endonuclease</fullName>
    </recommendedName>
</protein>
<organism evidence="6 7">
    <name type="scientific">Aedes albopictus</name>
    <name type="common">Asian tiger mosquito</name>
    <name type="synonym">Stegomyia albopicta</name>
    <dbReference type="NCBI Taxonomy" id="7160"/>
    <lineage>
        <taxon>Eukaryota</taxon>
        <taxon>Metazoa</taxon>
        <taxon>Ecdysozoa</taxon>
        <taxon>Arthropoda</taxon>
        <taxon>Hexapoda</taxon>
        <taxon>Insecta</taxon>
        <taxon>Pterygota</taxon>
        <taxon>Neoptera</taxon>
        <taxon>Endopterygota</taxon>
        <taxon>Diptera</taxon>
        <taxon>Nematocera</taxon>
        <taxon>Culicoidea</taxon>
        <taxon>Culicidae</taxon>
        <taxon>Culicinae</taxon>
        <taxon>Aedini</taxon>
        <taxon>Aedes</taxon>
        <taxon>Stegomyia</taxon>
    </lineage>
</organism>
<dbReference type="RefSeq" id="XP_062699666.1">
    <property type="nucleotide sequence ID" value="XM_062843682.1"/>
</dbReference>
<dbReference type="InterPro" id="IPR041588">
    <property type="entry name" value="Integrase_H2C2"/>
</dbReference>
<dbReference type="Gene3D" id="3.30.70.270">
    <property type="match status" value="1"/>
</dbReference>
<dbReference type="PROSITE" id="PS50994">
    <property type="entry name" value="INTEGRASE"/>
    <property type="match status" value="1"/>
</dbReference>
<feature type="region of interest" description="Disordered" evidence="3">
    <location>
        <begin position="484"/>
        <end position="518"/>
    </location>
</feature>
<dbReference type="Pfam" id="PF05380">
    <property type="entry name" value="Peptidase_A17"/>
    <property type="match status" value="1"/>
</dbReference>
<dbReference type="InterPro" id="IPR001584">
    <property type="entry name" value="Integrase_cat-core"/>
</dbReference>
<keyword evidence="2" id="KW-0175">Coiled coil</keyword>
<dbReference type="InterPro" id="IPR043128">
    <property type="entry name" value="Rev_trsase/Diguanyl_cyclase"/>
</dbReference>
<accession>A0ABM1YGE1</accession>
<dbReference type="InterPro" id="IPR021109">
    <property type="entry name" value="Peptidase_aspartic_dom_sf"/>
</dbReference>
<evidence type="ECO:0008006" key="8">
    <source>
        <dbReference type="Google" id="ProtNLM"/>
    </source>
</evidence>
<dbReference type="Gene3D" id="2.40.70.10">
    <property type="entry name" value="Acid Proteases"/>
    <property type="match status" value="1"/>
</dbReference>
<proteinExistence type="predicted"/>
<dbReference type="SUPFAM" id="SSF56672">
    <property type="entry name" value="DNA/RNA polymerases"/>
    <property type="match status" value="1"/>
</dbReference>
<keyword evidence="1" id="KW-0862">Zinc</keyword>
<dbReference type="Gene3D" id="3.30.420.10">
    <property type="entry name" value="Ribonuclease H-like superfamily/Ribonuclease H"/>
    <property type="match status" value="1"/>
</dbReference>
<feature type="domain" description="CCHC-type" evidence="4">
    <location>
        <begin position="454"/>
        <end position="467"/>
    </location>
</feature>
<evidence type="ECO:0000259" key="4">
    <source>
        <dbReference type="PROSITE" id="PS50158"/>
    </source>
</evidence>
<feature type="region of interest" description="Disordered" evidence="3">
    <location>
        <begin position="1"/>
        <end position="25"/>
    </location>
</feature>
<feature type="domain" description="Integrase catalytic" evidence="5">
    <location>
        <begin position="1508"/>
        <end position="1702"/>
    </location>
</feature>
<dbReference type="Pfam" id="PF18701">
    <property type="entry name" value="DUF5641"/>
    <property type="match status" value="1"/>
</dbReference>
<evidence type="ECO:0000256" key="3">
    <source>
        <dbReference type="SAM" id="MobiDB-lite"/>
    </source>
</evidence>
<dbReference type="InterPro" id="IPR040676">
    <property type="entry name" value="DUF5641"/>
</dbReference>